<dbReference type="GeneID" id="103513367"/>
<dbReference type="PaxDb" id="121845-A0A1S3D9K4"/>
<evidence type="ECO:0000313" key="2">
    <source>
        <dbReference type="RefSeq" id="XP_008476413.1"/>
    </source>
</evidence>
<dbReference type="KEGG" id="dci:103513367"/>
<evidence type="ECO:0000313" key="1">
    <source>
        <dbReference type="Proteomes" id="UP000079169"/>
    </source>
</evidence>
<dbReference type="AlphaFoldDB" id="A0A1S3D9K4"/>
<dbReference type="RefSeq" id="XP_008476413.1">
    <property type="nucleotide sequence ID" value="XM_008478191.3"/>
</dbReference>
<keyword evidence="1" id="KW-1185">Reference proteome</keyword>
<protein>
    <submittedName>
        <fullName evidence="2">Uncharacterized protein LOC103513367</fullName>
    </submittedName>
</protein>
<sequence>MSTEQLYDSDLDETCNRRRLSWSGLGSIFYGPCCPYPRYRGVGEVNWAWCPSGQTPYGRAVWYFKQPTWRLWGEERVEGAIFNIYLKKVRYHRPAKSISS</sequence>
<feature type="non-terminal residue" evidence="2">
    <location>
        <position position="100"/>
    </location>
</feature>
<dbReference type="STRING" id="121845.A0A1S3D9K4"/>
<reference evidence="2" key="1">
    <citation type="submission" date="2025-08" db="UniProtKB">
        <authorList>
            <consortium name="RefSeq"/>
        </authorList>
    </citation>
    <scope>IDENTIFICATION</scope>
</reference>
<organism evidence="1 2">
    <name type="scientific">Diaphorina citri</name>
    <name type="common">Asian citrus psyllid</name>
    <dbReference type="NCBI Taxonomy" id="121845"/>
    <lineage>
        <taxon>Eukaryota</taxon>
        <taxon>Metazoa</taxon>
        <taxon>Ecdysozoa</taxon>
        <taxon>Arthropoda</taxon>
        <taxon>Hexapoda</taxon>
        <taxon>Insecta</taxon>
        <taxon>Pterygota</taxon>
        <taxon>Neoptera</taxon>
        <taxon>Paraneoptera</taxon>
        <taxon>Hemiptera</taxon>
        <taxon>Sternorrhyncha</taxon>
        <taxon>Psylloidea</taxon>
        <taxon>Psyllidae</taxon>
        <taxon>Diaphorininae</taxon>
        <taxon>Diaphorina</taxon>
    </lineage>
</organism>
<gene>
    <name evidence="2" type="primary">LOC103513367</name>
</gene>
<dbReference type="Proteomes" id="UP000079169">
    <property type="component" value="Unplaced"/>
</dbReference>
<name>A0A1S3D9K4_DIACI</name>
<accession>A0A1S3D9K4</accession>
<proteinExistence type="predicted"/>